<name>A0A4Y2CCL4_ARAVE</name>
<proteinExistence type="predicted"/>
<dbReference type="PANTHER" id="PTHR10773:SF19">
    <property type="match status" value="1"/>
</dbReference>
<dbReference type="EMBL" id="BGPR01000177">
    <property type="protein sequence ID" value="GBM02141.1"/>
    <property type="molecule type" value="Genomic_DNA"/>
</dbReference>
<evidence type="ECO:0000313" key="1">
    <source>
        <dbReference type="EMBL" id="GBM02141.1"/>
    </source>
</evidence>
<keyword evidence="2" id="KW-1185">Reference proteome</keyword>
<dbReference type="PANTHER" id="PTHR10773">
    <property type="entry name" value="DNA-DIRECTED RNA POLYMERASES I, II, AND III SUBUNIT RPABC2"/>
    <property type="match status" value="1"/>
</dbReference>
<comment type="caution">
    <text evidence="1">The sequence shown here is derived from an EMBL/GenBank/DDBJ whole genome shotgun (WGS) entry which is preliminary data.</text>
</comment>
<accession>A0A4Y2CCL4</accession>
<evidence type="ECO:0000313" key="2">
    <source>
        <dbReference type="Proteomes" id="UP000499080"/>
    </source>
</evidence>
<sequence length="286" mass="33202">MSLEKRENDSISSSEEQPVCLEHQCSKRYLFSMLQDAPQQEYTFPTSVPCFYDVNNHRNAYVQVNENIKTNAGQLAMPMGNQYGCQPSSQSNFINSSVDSLACEVSQSTATLESHQNIFMQTKKGDFDKNGQDQFDDAGEHNSLEIYGIKPDETVKSYDVSNTKYVHKKGRKMGPRCNCRLSARSAKFHCNEFTDEERRALFNLFWGSMDWHQRKLYISSLVRCCYPSARRKDCQDPHRKEFAFQYHMKKNNKLFRVCKVMFINTFSIGEFSVRDWAMHSSKQLTL</sequence>
<dbReference type="OrthoDB" id="8061312at2759"/>
<organism evidence="1 2">
    <name type="scientific">Araneus ventricosus</name>
    <name type="common">Orbweaver spider</name>
    <name type="synonym">Epeira ventricosa</name>
    <dbReference type="NCBI Taxonomy" id="182803"/>
    <lineage>
        <taxon>Eukaryota</taxon>
        <taxon>Metazoa</taxon>
        <taxon>Ecdysozoa</taxon>
        <taxon>Arthropoda</taxon>
        <taxon>Chelicerata</taxon>
        <taxon>Arachnida</taxon>
        <taxon>Araneae</taxon>
        <taxon>Araneomorphae</taxon>
        <taxon>Entelegynae</taxon>
        <taxon>Araneoidea</taxon>
        <taxon>Araneidae</taxon>
        <taxon>Araneus</taxon>
    </lineage>
</organism>
<dbReference type="Proteomes" id="UP000499080">
    <property type="component" value="Unassembled WGS sequence"/>
</dbReference>
<gene>
    <name evidence="1" type="ORF">AVEN_190572_1</name>
</gene>
<dbReference type="AlphaFoldDB" id="A0A4Y2CCL4"/>
<protein>
    <submittedName>
        <fullName evidence="1">Uncharacterized protein</fullName>
    </submittedName>
</protein>
<reference evidence="1 2" key="1">
    <citation type="journal article" date="2019" name="Sci. Rep.">
        <title>Orb-weaving spider Araneus ventricosus genome elucidates the spidroin gene catalogue.</title>
        <authorList>
            <person name="Kono N."/>
            <person name="Nakamura H."/>
            <person name="Ohtoshi R."/>
            <person name="Moran D.A.P."/>
            <person name="Shinohara A."/>
            <person name="Yoshida Y."/>
            <person name="Fujiwara M."/>
            <person name="Mori M."/>
            <person name="Tomita M."/>
            <person name="Arakawa K."/>
        </authorList>
    </citation>
    <scope>NUCLEOTIDE SEQUENCE [LARGE SCALE GENOMIC DNA]</scope>
</reference>